<gene>
    <name evidence="1" type="ORF">VL20_5473</name>
</gene>
<name>A0A0K1S8I8_9CHRO</name>
<evidence type="ECO:0000313" key="1">
    <source>
        <dbReference type="EMBL" id="AKV70301.1"/>
    </source>
</evidence>
<dbReference type="KEGG" id="mpk:VL20_5473"/>
<protein>
    <submittedName>
        <fullName evidence="1">Uncharacterized protein</fullName>
    </submittedName>
</protein>
<organism evidence="1 2">
    <name type="scientific">Microcystis panniformis FACHB-1757</name>
    <dbReference type="NCBI Taxonomy" id="1638788"/>
    <lineage>
        <taxon>Bacteria</taxon>
        <taxon>Bacillati</taxon>
        <taxon>Cyanobacteriota</taxon>
        <taxon>Cyanophyceae</taxon>
        <taxon>Oscillatoriophycideae</taxon>
        <taxon>Chroococcales</taxon>
        <taxon>Microcystaceae</taxon>
        <taxon>Microcystis</taxon>
    </lineage>
</organism>
<dbReference type="PATRIC" id="fig|1638788.3.peg.5519"/>
<reference evidence="1 2" key="1">
    <citation type="journal article" date="2016" name="Stand. Genomic Sci.">
        <title>Complete genome sequence and genomic characterization of Microcystis panniformis FACHB 1757 by third-generation sequencing.</title>
        <authorList>
            <person name="Zhang J.Y."/>
            <person name="Guan R."/>
            <person name="Zhang H.J."/>
            <person name="Li H."/>
            <person name="Xiao P."/>
            <person name="Yu G.L."/>
            <person name="Du L."/>
            <person name="Cao D.M."/>
            <person name="Zhu B.C."/>
            <person name="Li R.H."/>
            <person name="Lu Z.H."/>
        </authorList>
    </citation>
    <scope>NUCLEOTIDE SEQUENCE [LARGE SCALE GENOMIC DNA]</scope>
    <source>
        <strain evidence="1 2">FACHB-1757</strain>
    </source>
</reference>
<dbReference type="AlphaFoldDB" id="A0A0K1S8I8"/>
<sequence>MLGTCALIMYLLGDAVRPYIVDKIRYCRGARLAPSDRLGYYSHASPLSQPNRRLGH</sequence>
<dbReference type="EMBL" id="CP011339">
    <property type="protein sequence ID" value="AKV70301.1"/>
    <property type="molecule type" value="Genomic_DNA"/>
</dbReference>
<dbReference type="Proteomes" id="UP000068167">
    <property type="component" value="Chromosome"/>
</dbReference>
<proteinExistence type="predicted"/>
<keyword evidence="2" id="KW-1185">Reference proteome</keyword>
<evidence type="ECO:0000313" key="2">
    <source>
        <dbReference type="Proteomes" id="UP000068167"/>
    </source>
</evidence>
<accession>A0A0K1S8I8</accession>